<proteinExistence type="predicted"/>
<dbReference type="EMBL" id="LQOW01000028">
    <property type="protein sequence ID" value="ORV57964.1"/>
    <property type="molecule type" value="Genomic_DNA"/>
</dbReference>
<comment type="caution">
    <text evidence="1">The sequence shown here is derived from an EMBL/GenBank/DDBJ whole genome shotgun (WGS) entry which is preliminary data.</text>
</comment>
<gene>
    <name evidence="1" type="ORF">AWC06_21840</name>
</gene>
<evidence type="ECO:0000313" key="2">
    <source>
        <dbReference type="Proteomes" id="UP000194000"/>
    </source>
</evidence>
<dbReference type="RefSeq" id="WP_085199298.1">
    <property type="nucleotide sequence ID" value="NZ_JACKVI010000014.1"/>
</dbReference>
<dbReference type="OrthoDB" id="72630at2"/>
<dbReference type="SUPFAM" id="SSF55961">
    <property type="entry name" value="Bet v1-like"/>
    <property type="match status" value="1"/>
</dbReference>
<dbReference type="InterPro" id="IPR023393">
    <property type="entry name" value="START-like_dom_sf"/>
</dbReference>
<accession>A0A1X1UM91</accession>
<name>A0A1X1UM91_9MYCO</name>
<reference evidence="1 2" key="1">
    <citation type="submission" date="2016-01" db="EMBL/GenBank/DDBJ databases">
        <title>The new phylogeny of the genus Mycobacterium.</title>
        <authorList>
            <person name="Tarcisio F."/>
            <person name="Conor M."/>
            <person name="Antonella G."/>
            <person name="Elisabetta G."/>
            <person name="Giulia F.S."/>
            <person name="Sara T."/>
            <person name="Anna F."/>
            <person name="Clotilde B."/>
            <person name="Roberto B."/>
            <person name="Veronica D.S."/>
            <person name="Fabio R."/>
            <person name="Monica P."/>
            <person name="Olivier J."/>
            <person name="Enrico T."/>
            <person name="Nicola S."/>
        </authorList>
    </citation>
    <scope>NUCLEOTIDE SEQUENCE [LARGE SCALE GENOMIC DNA]</scope>
    <source>
        <strain evidence="1 2">DSM 45731</strain>
    </source>
</reference>
<dbReference type="Proteomes" id="UP000194000">
    <property type="component" value="Unassembled WGS sequence"/>
</dbReference>
<dbReference type="Gene3D" id="3.30.530.20">
    <property type="match status" value="1"/>
</dbReference>
<sequence length="157" mass="17941">MSWWITHTERTLSEEIPAAPDEVRDFYVDLDNIKAVHPLVVSVRTISRTETPEGHQQTYRVRDRIPLGRLTLRVSYWARVRVPLDGGVITEARQFPRVRLNGAVTFQPIDAGTRIVERLRIAAPRPLAAMTTREAVNAHIVMLSGIRSHFQSRRRPG</sequence>
<protein>
    <submittedName>
        <fullName evidence="1">Polyketide cyclase / dehydrase and lipid transport</fullName>
    </submittedName>
</protein>
<organism evidence="1 2">
    <name type="scientific">Mycobacterium fragae</name>
    <dbReference type="NCBI Taxonomy" id="1260918"/>
    <lineage>
        <taxon>Bacteria</taxon>
        <taxon>Bacillati</taxon>
        <taxon>Actinomycetota</taxon>
        <taxon>Actinomycetes</taxon>
        <taxon>Mycobacteriales</taxon>
        <taxon>Mycobacteriaceae</taxon>
        <taxon>Mycobacterium</taxon>
    </lineage>
</organism>
<dbReference type="InterPro" id="IPR019587">
    <property type="entry name" value="Polyketide_cyclase/dehydratase"/>
</dbReference>
<dbReference type="Pfam" id="PF10604">
    <property type="entry name" value="Polyketide_cyc2"/>
    <property type="match status" value="1"/>
</dbReference>
<dbReference type="STRING" id="1260918.AWC06_21840"/>
<keyword evidence="2" id="KW-1185">Reference proteome</keyword>
<dbReference type="CDD" id="cd07812">
    <property type="entry name" value="SRPBCC"/>
    <property type="match status" value="1"/>
</dbReference>
<dbReference type="AlphaFoldDB" id="A0A1X1UM91"/>
<evidence type="ECO:0000313" key="1">
    <source>
        <dbReference type="EMBL" id="ORV57964.1"/>
    </source>
</evidence>